<protein>
    <submittedName>
        <fullName evidence="4">Uncharacterized protein</fullName>
    </submittedName>
</protein>
<dbReference type="GO" id="GO:0016887">
    <property type="term" value="F:ATP hydrolysis activity"/>
    <property type="evidence" value="ECO:0007669"/>
    <property type="project" value="TreeGrafter"/>
</dbReference>
<feature type="repeat" description="ANK" evidence="3">
    <location>
        <begin position="108"/>
        <end position="131"/>
    </location>
</feature>
<dbReference type="Gene3D" id="1.25.40.20">
    <property type="entry name" value="Ankyrin repeat-containing domain"/>
    <property type="match status" value="1"/>
</dbReference>
<keyword evidence="3" id="KW-0040">ANK repeat</keyword>
<evidence type="ECO:0000256" key="3">
    <source>
        <dbReference type="PROSITE-ProRule" id="PRU00023"/>
    </source>
</evidence>
<evidence type="ECO:0000256" key="1">
    <source>
        <dbReference type="ARBA" id="ARBA00022741"/>
    </source>
</evidence>
<dbReference type="Pfam" id="PF12796">
    <property type="entry name" value="Ank_2"/>
    <property type="match status" value="1"/>
</dbReference>
<dbReference type="Gene3D" id="3.40.50.300">
    <property type="entry name" value="P-loop containing nucleotide triphosphate hydrolases"/>
    <property type="match status" value="1"/>
</dbReference>
<reference evidence="4" key="1">
    <citation type="submission" date="2017-05" db="UniProtKB">
        <authorList>
            <consortium name="EnsemblMetazoa"/>
        </authorList>
    </citation>
    <scope>IDENTIFICATION</scope>
</reference>
<dbReference type="PANTHER" id="PTHR11638">
    <property type="entry name" value="ATP-DEPENDENT CLP PROTEASE"/>
    <property type="match status" value="1"/>
</dbReference>
<dbReference type="SUPFAM" id="SSF48403">
    <property type="entry name" value="Ankyrin repeat"/>
    <property type="match status" value="1"/>
</dbReference>
<proteinExistence type="predicted"/>
<dbReference type="GO" id="GO:0005739">
    <property type="term" value="C:mitochondrion"/>
    <property type="evidence" value="ECO:0007669"/>
    <property type="project" value="TreeGrafter"/>
</dbReference>
<dbReference type="PANTHER" id="PTHR11638:SF93">
    <property type="entry name" value="MITOCHONDRIAL DISAGGREGASE"/>
    <property type="match status" value="1"/>
</dbReference>
<dbReference type="EnsemblMetazoa" id="Aqu2.1.18166_001">
    <property type="protein sequence ID" value="Aqu2.1.18166_001"/>
    <property type="gene ID" value="Aqu2.1.18166"/>
</dbReference>
<sequence length="185" mass="21001">MFNLDKNNEFLLAAKNSNIASLKRGLSNGVDVNCQHQLGWTALHVSVINGSKKAVEWLIKVGGANVNIQNEYSSARRMARVLKASHHQIAQLREHHFCSFINHYATYTGFTPLHYAVIIDNKDIIQLLLDNVHKCWLGWNDTDHPLVFLFLGSSKIGKTELAKQTANYLHKDNPKGFIRIDMSEY</sequence>
<dbReference type="PROSITE" id="PS50297">
    <property type="entry name" value="ANK_REP_REGION"/>
    <property type="match status" value="1"/>
</dbReference>
<dbReference type="InterPro" id="IPR027417">
    <property type="entry name" value="P-loop_NTPase"/>
</dbReference>
<dbReference type="InterPro" id="IPR050130">
    <property type="entry name" value="ClpA_ClpB"/>
</dbReference>
<dbReference type="InterPro" id="IPR036770">
    <property type="entry name" value="Ankyrin_rpt-contain_sf"/>
</dbReference>
<dbReference type="GO" id="GO:0005524">
    <property type="term" value="F:ATP binding"/>
    <property type="evidence" value="ECO:0007669"/>
    <property type="project" value="UniProtKB-KW"/>
</dbReference>
<dbReference type="SUPFAM" id="SSF52540">
    <property type="entry name" value="P-loop containing nucleoside triphosphate hydrolases"/>
    <property type="match status" value="1"/>
</dbReference>
<dbReference type="GO" id="GO:0034605">
    <property type="term" value="P:cellular response to heat"/>
    <property type="evidence" value="ECO:0007669"/>
    <property type="project" value="TreeGrafter"/>
</dbReference>
<keyword evidence="1" id="KW-0547">Nucleotide-binding</keyword>
<dbReference type="STRING" id="400682.A0A1X7TT28"/>
<dbReference type="AlphaFoldDB" id="A0A1X7TT28"/>
<dbReference type="OrthoDB" id="539213at2759"/>
<evidence type="ECO:0000313" key="4">
    <source>
        <dbReference type="EnsemblMetazoa" id="Aqu2.1.18166_001"/>
    </source>
</evidence>
<dbReference type="InterPro" id="IPR002110">
    <property type="entry name" value="Ankyrin_rpt"/>
</dbReference>
<name>A0A1X7TT28_AMPQE</name>
<dbReference type="eggNOG" id="KOG1051">
    <property type="taxonomic scope" value="Eukaryota"/>
</dbReference>
<dbReference type="InParanoid" id="A0A1X7TT28"/>
<accession>A0A1X7TT28</accession>
<dbReference type="SMART" id="SM00248">
    <property type="entry name" value="ANK"/>
    <property type="match status" value="3"/>
</dbReference>
<evidence type="ECO:0000256" key="2">
    <source>
        <dbReference type="ARBA" id="ARBA00022840"/>
    </source>
</evidence>
<keyword evidence="2" id="KW-0067">ATP-binding</keyword>
<dbReference type="PROSITE" id="PS50088">
    <property type="entry name" value="ANK_REPEAT"/>
    <property type="match status" value="1"/>
</dbReference>
<organism evidence="4">
    <name type="scientific">Amphimedon queenslandica</name>
    <name type="common">Sponge</name>
    <dbReference type="NCBI Taxonomy" id="400682"/>
    <lineage>
        <taxon>Eukaryota</taxon>
        <taxon>Metazoa</taxon>
        <taxon>Porifera</taxon>
        <taxon>Demospongiae</taxon>
        <taxon>Heteroscleromorpha</taxon>
        <taxon>Haplosclerida</taxon>
        <taxon>Niphatidae</taxon>
        <taxon>Amphimedon</taxon>
    </lineage>
</organism>